<name>A0A0W1AC48_9GAMM</name>
<dbReference type="Proteomes" id="UP000054729">
    <property type="component" value="Unassembled WGS sequence"/>
</dbReference>
<evidence type="ECO:0000313" key="3">
    <source>
        <dbReference type="Proteomes" id="UP000054729"/>
    </source>
</evidence>
<keyword evidence="1" id="KW-1133">Transmembrane helix</keyword>
<accession>A0A0W1AC48</accession>
<organism evidence="2 3">
    <name type="scientific">Legionella waltersii</name>
    <dbReference type="NCBI Taxonomy" id="66969"/>
    <lineage>
        <taxon>Bacteria</taxon>
        <taxon>Pseudomonadati</taxon>
        <taxon>Pseudomonadota</taxon>
        <taxon>Gammaproteobacteria</taxon>
        <taxon>Legionellales</taxon>
        <taxon>Legionellaceae</taxon>
        <taxon>Legionella</taxon>
    </lineage>
</organism>
<keyword evidence="1" id="KW-0472">Membrane</keyword>
<evidence type="ECO:0008006" key="4">
    <source>
        <dbReference type="Google" id="ProtNLM"/>
    </source>
</evidence>
<keyword evidence="1" id="KW-0812">Transmembrane</keyword>
<dbReference type="AlphaFoldDB" id="A0A0W1AC48"/>
<protein>
    <recommendedName>
        <fullName evidence="4">Fe2+/Zn2+ uptake regulation protein</fullName>
    </recommendedName>
</protein>
<reference evidence="2 3" key="1">
    <citation type="submission" date="2015-11" db="EMBL/GenBank/DDBJ databases">
        <title>Genomic analysis of 38 Legionella species identifies large and diverse effector repertoires.</title>
        <authorList>
            <person name="Burstein D."/>
            <person name="Amaro F."/>
            <person name="Zusman T."/>
            <person name="Lifshitz Z."/>
            <person name="Cohen O."/>
            <person name="Gilbert J.A."/>
            <person name="Pupko T."/>
            <person name="Shuman H.A."/>
            <person name="Segal G."/>
        </authorList>
    </citation>
    <scope>NUCLEOTIDE SEQUENCE [LARGE SCALE GENOMIC DNA]</scope>
    <source>
        <strain evidence="2 3">ATCC 51914</strain>
    </source>
</reference>
<feature type="transmembrane region" description="Helical" evidence="1">
    <location>
        <begin position="20"/>
        <end position="40"/>
    </location>
</feature>
<dbReference type="InterPro" id="IPR022266">
    <property type="entry name" value="DtrJ-like"/>
</dbReference>
<evidence type="ECO:0000313" key="2">
    <source>
        <dbReference type="EMBL" id="KTD78889.1"/>
    </source>
</evidence>
<gene>
    <name evidence="2" type="ORF">Lwal_1659</name>
</gene>
<dbReference type="EMBL" id="LNZB01000038">
    <property type="protein sequence ID" value="KTD78889.1"/>
    <property type="molecule type" value="Genomic_DNA"/>
</dbReference>
<sequence>MAVASKQRPVKKSSWLKRAVVSWVCVAFLGWMVLMAWALWSWVHVGFESTANAIKALSLKQAVVVSEFSDASFTTWLSQRVTPDLRTHSASTLIKAQDVGGRLAQMAQEQMDAVIHPDSMSIAPELTQTFNEFWLKAQQTRLLLRITGHLLLVKGAILVASIPLFLLAISAGLVDGLNQRAIRTASLGRESTYVFHKSIPLARRALFWVLVLWLAIPHALSPTPVFVSLSVLLAVLVSVTSSRFKKYL</sequence>
<feature type="transmembrane region" description="Helical" evidence="1">
    <location>
        <begin position="201"/>
        <end position="220"/>
    </location>
</feature>
<feature type="transmembrane region" description="Helical" evidence="1">
    <location>
        <begin position="151"/>
        <end position="174"/>
    </location>
</feature>
<proteinExistence type="predicted"/>
<dbReference type="RefSeq" id="WP_058480344.1">
    <property type="nucleotide sequence ID" value="NZ_CAAAIQ010000026.1"/>
</dbReference>
<comment type="caution">
    <text evidence="2">The sequence shown here is derived from an EMBL/GenBank/DDBJ whole genome shotgun (WGS) entry which is preliminary data.</text>
</comment>
<keyword evidence="3" id="KW-1185">Reference proteome</keyword>
<evidence type="ECO:0000256" key="1">
    <source>
        <dbReference type="SAM" id="Phobius"/>
    </source>
</evidence>
<dbReference type="STRING" id="66969.Lwal_1659"/>
<dbReference type="PATRIC" id="fig|66969.6.peg.1811"/>
<dbReference type="Pfam" id="PF14348">
    <property type="entry name" value="DtrJ-like"/>
    <property type="match status" value="1"/>
</dbReference>